<dbReference type="SUPFAM" id="SSF51658">
    <property type="entry name" value="Xylose isomerase-like"/>
    <property type="match status" value="1"/>
</dbReference>
<dbReference type="EMBL" id="JAKKFD010000066">
    <property type="protein sequence ID" value="MCG5447295.1"/>
    <property type="molecule type" value="Genomic_DNA"/>
</dbReference>
<dbReference type="InterPro" id="IPR036237">
    <property type="entry name" value="Xyl_isomerase-like_sf"/>
</dbReference>
<reference evidence="2 3" key="1">
    <citation type="submission" date="2022-01" db="EMBL/GenBank/DDBJ databases">
        <authorList>
            <person name="Riesco R."/>
            <person name="Trujillo M.E."/>
        </authorList>
    </citation>
    <scope>NUCLEOTIDE SEQUENCE [LARGE SCALE GENOMIC DNA]</scope>
    <source>
        <strain evidence="2 3">NIE79</strain>
    </source>
</reference>
<keyword evidence="2" id="KW-0413">Isomerase</keyword>
<evidence type="ECO:0000313" key="3">
    <source>
        <dbReference type="Proteomes" id="UP001201629"/>
    </source>
</evidence>
<name>A0ABS9NC92_9ACTN</name>
<gene>
    <name evidence="2" type="ORF">NIE79_006038</name>
</gene>
<sequence>MSRAMKTSIHVGCAPAADVETDIRNARAAGFDATELSIPKLERYFEQDPQAADRLPDSLGDLAVSMVDVLMPVERIARGHHHELLDAGDRWARLAQRVGCPALQVVVLNEFDVTTWREQRDIIVASLRRLADRTFPHGVRLGIEPVCFSQFSSLDQALEVIDLVGRERAGIVLDTWHLWVGETSWPEVAALDARDIVTVQIADSGPRKGDAWADDDRDELPGRGLVPLAEGIDAILRTGYAGYWSAELFGRRHAEREPAELFRDVQRHLVACLDRASRGIADGYETRTER</sequence>
<dbReference type="Pfam" id="PF01261">
    <property type="entry name" value="AP_endonuc_2"/>
    <property type="match status" value="1"/>
</dbReference>
<protein>
    <submittedName>
        <fullName evidence="2">Sugar phosphate isomerase/epimerase</fullName>
    </submittedName>
</protein>
<dbReference type="PANTHER" id="PTHR12110">
    <property type="entry name" value="HYDROXYPYRUVATE ISOMERASE"/>
    <property type="match status" value="1"/>
</dbReference>
<comment type="caution">
    <text evidence="2">The sequence shown here is derived from an EMBL/GenBank/DDBJ whole genome shotgun (WGS) entry which is preliminary data.</text>
</comment>
<dbReference type="InterPro" id="IPR013022">
    <property type="entry name" value="Xyl_isomerase-like_TIM-brl"/>
</dbReference>
<accession>A0ABS9NC92</accession>
<feature type="domain" description="Xylose isomerase-like TIM barrel" evidence="1">
    <location>
        <begin position="23"/>
        <end position="269"/>
    </location>
</feature>
<dbReference type="RefSeq" id="WP_238682113.1">
    <property type="nucleotide sequence ID" value="NZ_JAKKFD010000066.1"/>
</dbReference>
<dbReference type="Proteomes" id="UP001201629">
    <property type="component" value="Unassembled WGS sequence"/>
</dbReference>
<dbReference type="InterPro" id="IPR050312">
    <property type="entry name" value="IolE/XylAMocC-like"/>
</dbReference>
<evidence type="ECO:0000259" key="1">
    <source>
        <dbReference type="Pfam" id="PF01261"/>
    </source>
</evidence>
<dbReference type="PANTHER" id="PTHR12110:SF21">
    <property type="entry name" value="XYLOSE ISOMERASE-LIKE TIM BARREL DOMAIN-CONTAINING PROTEIN"/>
    <property type="match status" value="1"/>
</dbReference>
<evidence type="ECO:0000313" key="2">
    <source>
        <dbReference type="EMBL" id="MCG5447295.1"/>
    </source>
</evidence>
<dbReference type="GO" id="GO:0016853">
    <property type="term" value="F:isomerase activity"/>
    <property type="evidence" value="ECO:0007669"/>
    <property type="project" value="UniProtKB-KW"/>
</dbReference>
<dbReference type="Gene3D" id="3.20.20.150">
    <property type="entry name" value="Divalent-metal-dependent TIM barrel enzymes"/>
    <property type="match status" value="1"/>
</dbReference>
<keyword evidence="3" id="KW-1185">Reference proteome</keyword>
<organism evidence="2 3">
    <name type="scientific">Micromonospora trifolii</name>
    <dbReference type="NCBI Taxonomy" id="2911208"/>
    <lineage>
        <taxon>Bacteria</taxon>
        <taxon>Bacillati</taxon>
        <taxon>Actinomycetota</taxon>
        <taxon>Actinomycetes</taxon>
        <taxon>Micromonosporales</taxon>
        <taxon>Micromonosporaceae</taxon>
        <taxon>Micromonospora</taxon>
    </lineage>
</organism>
<proteinExistence type="predicted"/>